<gene>
    <name evidence="14" type="primary">Pm-RAR</name>
</gene>
<feature type="region of interest" description="Disordered" evidence="11">
    <location>
        <begin position="210"/>
        <end position="237"/>
    </location>
</feature>
<dbReference type="GO" id="GO:0000978">
    <property type="term" value="F:RNA polymerase II cis-regulatory region sequence-specific DNA binding"/>
    <property type="evidence" value="ECO:0007669"/>
    <property type="project" value="TreeGrafter"/>
</dbReference>
<keyword evidence="4 10" id="KW-0862">Zinc</keyword>
<dbReference type="GO" id="GO:0071376">
    <property type="term" value="P:cellular response to corticotropin-releasing hormone stimulus"/>
    <property type="evidence" value="ECO:0007669"/>
    <property type="project" value="TreeGrafter"/>
</dbReference>
<keyword evidence="9 10" id="KW-0539">Nucleus</keyword>
<dbReference type="SUPFAM" id="SSF48508">
    <property type="entry name" value="Nuclear receptor ligand-binding domain"/>
    <property type="match status" value="1"/>
</dbReference>
<evidence type="ECO:0000256" key="10">
    <source>
        <dbReference type="RuleBase" id="RU004334"/>
    </source>
</evidence>
<dbReference type="InterPro" id="IPR001728">
    <property type="entry name" value="ThyrH_rcpt"/>
</dbReference>
<dbReference type="SMART" id="SM00399">
    <property type="entry name" value="ZnF_C4"/>
    <property type="match status" value="1"/>
</dbReference>
<dbReference type="EMBL" id="AB762414">
    <property type="protein sequence ID" value="BAM66777.1"/>
    <property type="molecule type" value="mRNA"/>
</dbReference>
<dbReference type="GO" id="GO:0008270">
    <property type="term" value="F:zinc ion binding"/>
    <property type="evidence" value="ECO:0007669"/>
    <property type="project" value="UniProtKB-KW"/>
</dbReference>
<organism evidence="14">
    <name type="scientific">Polyandrocarpa misakiensis</name>
    <name type="common">Tunicate</name>
    <dbReference type="NCBI Taxonomy" id="7723"/>
    <lineage>
        <taxon>Eukaryota</taxon>
        <taxon>Metazoa</taxon>
        <taxon>Chordata</taxon>
        <taxon>Tunicata</taxon>
        <taxon>Ascidiacea</taxon>
        <taxon>Stolidobranchia</taxon>
        <taxon>Styelidae</taxon>
        <taxon>Polyandrocarpa</taxon>
    </lineage>
</organism>
<feature type="domain" description="Nuclear receptor" evidence="12">
    <location>
        <begin position="136"/>
        <end position="211"/>
    </location>
</feature>
<evidence type="ECO:0000259" key="13">
    <source>
        <dbReference type="PROSITE" id="PS51843"/>
    </source>
</evidence>
<comment type="subcellular location">
    <subcellularLocation>
        <location evidence="10">Nucleus</location>
    </subcellularLocation>
</comment>
<dbReference type="Pfam" id="PF00105">
    <property type="entry name" value="zf-C4"/>
    <property type="match status" value="1"/>
</dbReference>
<evidence type="ECO:0000256" key="6">
    <source>
        <dbReference type="ARBA" id="ARBA00023125"/>
    </source>
</evidence>
<feature type="compositionally biased region" description="Low complexity" evidence="11">
    <location>
        <begin position="100"/>
        <end position="125"/>
    </location>
</feature>
<feature type="region of interest" description="Disordered" evidence="11">
    <location>
        <begin position="262"/>
        <end position="291"/>
    </location>
</feature>
<evidence type="ECO:0000256" key="1">
    <source>
        <dbReference type="ARBA" id="ARBA00008092"/>
    </source>
</evidence>
<dbReference type="Gene3D" id="1.10.565.10">
    <property type="entry name" value="Retinoid X Receptor"/>
    <property type="match status" value="1"/>
</dbReference>
<dbReference type="InterPro" id="IPR013088">
    <property type="entry name" value="Znf_NHR/GATA"/>
</dbReference>
<protein>
    <submittedName>
        <fullName evidence="14">Retinoic acid receptor</fullName>
    </submittedName>
</protein>
<dbReference type="InterPro" id="IPR035500">
    <property type="entry name" value="NHR-like_dom_sf"/>
</dbReference>
<evidence type="ECO:0000256" key="5">
    <source>
        <dbReference type="ARBA" id="ARBA00023015"/>
    </source>
</evidence>
<comment type="similarity">
    <text evidence="1">Belongs to the nuclear hormone receptor family. NR1 subfamily.</text>
</comment>
<dbReference type="Gene3D" id="3.30.50.10">
    <property type="entry name" value="Erythroid Transcription Factor GATA-1, subunit A"/>
    <property type="match status" value="1"/>
</dbReference>
<dbReference type="PANTHER" id="PTHR24085:SF9">
    <property type="match status" value="1"/>
</dbReference>
<accession>K7ZRU3</accession>
<dbReference type="CDD" id="cd06964">
    <property type="entry name" value="NR_DBD_RAR"/>
    <property type="match status" value="1"/>
</dbReference>
<dbReference type="GO" id="GO:0005634">
    <property type="term" value="C:nucleus"/>
    <property type="evidence" value="ECO:0007669"/>
    <property type="project" value="UniProtKB-SubCell"/>
</dbReference>
<feature type="region of interest" description="Disordered" evidence="11">
    <location>
        <begin position="99"/>
        <end position="131"/>
    </location>
</feature>
<dbReference type="InterPro" id="IPR001723">
    <property type="entry name" value="Nuclear_hrmn_rcpt"/>
</dbReference>
<dbReference type="AlphaFoldDB" id="K7ZRU3"/>
<evidence type="ECO:0000256" key="4">
    <source>
        <dbReference type="ARBA" id="ARBA00022833"/>
    </source>
</evidence>
<evidence type="ECO:0000256" key="3">
    <source>
        <dbReference type="ARBA" id="ARBA00022771"/>
    </source>
</evidence>
<keyword evidence="5 10" id="KW-0805">Transcription regulation</keyword>
<dbReference type="FunFam" id="3.30.50.10:FF:000004">
    <property type="entry name" value="Retinoic acid receptor beta isoform"/>
    <property type="match status" value="1"/>
</dbReference>
<dbReference type="PANTHER" id="PTHR24085">
    <property type="entry name" value="NUCLEAR HORMONE RECEPTOR"/>
    <property type="match status" value="1"/>
</dbReference>
<dbReference type="PRINTS" id="PR00047">
    <property type="entry name" value="STROIDFINGER"/>
</dbReference>
<evidence type="ECO:0000259" key="12">
    <source>
        <dbReference type="PROSITE" id="PS51030"/>
    </source>
</evidence>
<keyword evidence="6 10" id="KW-0238">DNA-binding</keyword>
<feature type="compositionally biased region" description="Polar residues" evidence="11">
    <location>
        <begin position="69"/>
        <end position="80"/>
    </location>
</feature>
<dbReference type="SUPFAM" id="SSF57716">
    <property type="entry name" value="Glucocorticoid receptor-like (DNA-binding domain)"/>
    <property type="match status" value="1"/>
</dbReference>
<reference evidence="14" key="1">
    <citation type="submission" date="2012-11" db="EMBL/GenBank/DDBJ databases">
        <title>Retinoid X receptor-mediated transdifferentiation cascades in primitive chordates.</title>
        <authorList>
            <person name="Kawamura K."/>
            <person name="Shiohara M."/>
            <person name="Kanda M."/>
            <person name="Fujiwara S."/>
        </authorList>
    </citation>
    <scope>NUCLEOTIDE SEQUENCE</scope>
</reference>
<evidence type="ECO:0000313" key="14">
    <source>
        <dbReference type="EMBL" id="BAM66777.1"/>
    </source>
</evidence>
<dbReference type="GO" id="GO:0004879">
    <property type="term" value="F:nuclear receptor activity"/>
    <property type="evidence" value="ECO:0007669"/>
    <property type="project" value="InterPro"/>
</dbReference>
<dbReference type="GO" id="GO:0035259">
    <property type="term" value="F:nuclear glucocorticoid receptor binding"/>
    <property type="evidence" value="ECO:0007669"/>
    <property type="project" value="TreeGrafter"/>
</dbReference>
<evidence type="ECO:0000256" key="9">
    <source>
        <dbReference type="ARBA" id="ARBA00023242"/>
    </source>
</evidence>
<name>K7ZRU3_POLMI</name>
<dbReference type="PROSITE" id="PS51030">
    <property type="entry name" value="NUCLEAR_REC_DBD_2"/>
    <property type="match status" value="1"/>
</dbReference>
<dbReference type="GO" id="GO:0005667">
    <property type="term" value="C:transcription regulator complex"/>
    <property type="evidence" value="ECO:0007669"/>
    <property type="project" value="TreeGrafter"/>
</dbReference>
<evidence type="ECO:0000256" key="11">
    <source>
        <dbReference type="SAM" id="MobiDB-lite"/>
    </source>
</evidence>
<sequence>MRNGPATMNMVEFQEQWRNRMNGILSDIFANGSGLMMDTSPPMQQNGHPNGHAHPGLPYPAHHPHNLHYASNQQLPPHPGSNFQPSYYSWDYASRSSPDSVGLSSASSNASGSESDGLVPVYSQQPPSPPPPPRVYKPCFVCGDKSSGYHYGVASCEGCKGFFRRSVQKNMQYTCHRNKNCVINKSTRSRCQYCRLQKCFQVGMLKESVRNDRNKKRGKEKDGKTGDTSPSGQPEEIVVTPEIENIVSVVAKAHLDTFPKNEDLNKYNTAEGQGDKPLSPPTPSDASGSPPPVDVKLWSKFSDLSTKSIIKIVEFAKSVPGFTDLTIADQITLLKSACLEILFFRICSRYDNSNDTMSFSDGLTLNRDQLRNCAFGPMTEQVFGFAKSLTPFDLDHTEGGLLCAICLMCADRTELEDPEKVEKLQEPLVEGLKWFARKKRPNKPHVFPKMLMKIADLRCIGFKGGDRAMSIRKEMPKESMPPLMREMLVDEDTEAEEPEEEKC</sequence>
<feature type="compositionally biased region" description="Pro residues" evidence="11">
    <location>
        <begin position="278"/>
        <end position="291"/>
    </location>
</feature>
<keyword evidence="2 10" id="KW-0479">Metal-binding</keyword>
<evidence type="ECO:0000256" key="7">
    <source>
        <dbReference type="ARBA" id="ARBA00023163"/>
    </source>
</evidence>
<dbReference type="PROSITE" id="PS51843">
    <property type="entry name" value="NR_LBD"/>
    <property type="match status" value="1"/>
</dbReference>
<evidence type="ECO:0000256" key="8">
    <source>
        <dbReference type="ARBA" id="ARBA00023170"/>
    </source>
</evidence>
<dbReference type="PROSITE" id="PS00031">
    <property type="entry name" value="NUCLEAR_REC_DBD_1"/>
    <property type="match status" value="1"/>
</dbReference>
<dbReference type="InterPro" id="IPR000536">
    <property type="entry name" value="Nucl_hrmn_rcpt_lig-bd"/>
</dbReference>
<dbReference type="Pfam" id="PF00104">
    <property type="entry name" value="Hormone_recep"/>
    <property type="match status" value="1"/>
</dbReference>
<dbReference type="SMART" id="SM00430">
    <property type="entry name" value="HOLI"/>
    <property type="match status" value="1"/>
</dbReference>
<dbReference type="PRINTS" id="PR00546">
    <property type="entry name" value="THYROIDHORMR"/>
</dbReference>
<keyword evidence="3 10" id="KW-0863">Zinc-finger</keyword>
<proteinExistence type="evidence at transcript level"/>
<dbReference type="PRINTS" id="PR00398">
    <property type="entry name" value="STRDHORMONER"/>
</dbReference>
<feature type="region of interest" description="Disordered" evidence="11">
    <location>
        <begin position="35"/>
        <end position="80"/>
    </location>
</feature>
<dbReference type="InterPro" id="IPR047159">
    <property type="entry name" value="NR_DBD_RAR"/>
</dbReference>
<evidence type="ECO:0000256" key="2">
    <source>
        <dbReference type="ARBA" id="ARBA00022723"/>
    </source>
</evidence>
<feature type="domain" description="NR LBD" evidence="13">
    <location>
        <begin position="242"/>
        <end position="490"/>
    </location>
</feature>
<dbReference type="InterPro" id="IPR001628">
    <property type="entry name" value="Znf_hrmn_rcpt"/>
</dbReference>
<keyword evidence="7 10" id="KW-0804">Transcription</keyword>
<keyword evidence="8 10" id="KW-0675">Receptor</keyword>